<dbReference type="EMBL" id="PISJ01000002">
    <property type="protein sequence ID" value="PKF36780.1"/>
    <property type="molecule type" value="Genomic_DNA"/>
</dbReference>
<dbReference type="InterPro" id="IPR048647">
    <property type="entry name" value="RlmA_N"/>
</dbReference>
<dbReference type="PIRSF" id="PIRSF018249">
    <property type="entry name" value="MyrA_prd"/>
    <property type="match status" value="1"/>
</dbReference>
<sequence>MSLLMCPVCRQSLSLVVNSWQCENGHHYDIAKQGYVNLHVVQHKHSKSPGDTPESVLARREFLQAGFYQPLQHAVVAMLQQLQPKALLDIGCGEGYYTSAMQAYTQQCIGVDIAKTAVQRAAKLNNKVTWVVGTGATLPVQDHVLDVCASLFSPIPQDEIVRVLRDDGYLIVVTPAPKHLYDLREALFEQVNLHEPEKFVQQLNAQFELKQAQIVEAPMQLDQKALKNLIAMTPYAYKANPERRKLLEQAQTFAATAAFQIYLFQKKKKPSH</sequence>
<feature type="binding site" evidence="2">
    <location>
        <begin position="94"/>
        <end position="95"/>
    </location>
    <ligand>
        <name>S-adenosyl-L-methionine</name>
        <dbReference type="ChEBI" id="CHEBI:59789"/>
    </ligand>
</feature>
<feature type="binding site" evidence="2">
    <location>
        <position position="68"/>
    </location>
    <ligand>
        <name>S-adenosyl-L-methionine</name>
        <dbReference type="ChEBI" id="CHEBI:59789"/>
    </ligand>
</feature>
<dbReference type="GO" id="GO:0046872">
    <property type="term" value="F:metal ion binding"/>
    <property type="evidence" value="ECO:0007669"/>
    <property type="project" value="UniProtKB-KW"/>
</dbReference>
<feature type="binding site" evidence="1">
    <location>
        <position position="6"/>
    </location>
    <ligand>
        <name>Zn(2+)</name>
        <dbReference type="ChEBI" id="CHEBI:29105"/>
    </ligand>
</feature>
<proteinExistence type="predicted"/>
<dbReference type="Pfam" id="PF08241">
    <property type="entry name" value="Methyltransf_11"/>
    <property type="match status" value="1"/>
</dbReference>
<evidence type="ECO:0000313" key="6">
    <source>
        <dbReference type="Proteomes" id="UP000233553"/>
    </source>
</evidence>
<feature type="binding site" evidence="1">
    <location>
        <position position="9"/>
    </location>
    <ligand>
        <name>Zn(2+)</name>
        <dbReference type="ChEBI" id="CHEBI:29105"/>
    </ligand>
</feature>
<feature type="binding site" evidence="1">
    <location>
        <position position="26"/>
    </location>
    <ligand>
        <name>Zn(2+)</name>
        <dbReference type="ChEBI" id="CHEBI:29105"/>
    </ligand>
</feature>
<evidence type="ECO:0000313" key="5">
    <source>
        <dbReference type="EMBL" id="PKF36780.1"/>
    </source>
</evidence>
<organism evidence="5 6">
    <name type="scientific">Acinetobacter proteolyticus</name>
    <dbReference type="NCBI Taxonomy" id="1776741"/>
    <lineage>
        <taxon>Bacteria</taxon>
        <taxon>Pseudomonadati</taxon>
        <taxon>Pseudomonadota</taxon>
        <taxon>Gammaproteobacteria</taxon>
        <taxon>Moraxellales</taxon>
        <taxon>Moraxellaceae</taxon>
        <taxon>Acinetobacter</taxon>
    </lineage>
</organism>
<dbReference type="CDD" id="cd02440">
    <property type="entry name" value="AdoMet_MTases"/>
    <property type="match status" value="1"/>
</dbReference>
<keyword evidence="1" id="KW-0862">Zinc</keyword>
<protein>
    <submittedName>
        <fullName evidence="5">Methyltransferase</fullName>
    </submittedName>
</protein>
<dbReference type="InterPro" id="IPR052939">
    <property type="entry name" value="23S_rRNA_MeTrnsfrase_RlmA"/>
</dbReference>
<dbReference type="PANTHER" id="PTHR43460">
    <property type="entry name" value="METHYLTRANSFERASE"/>
    <property type="match status" value="1"/>
</dbReference>
<dbReference type="SUPFAM" id="SSF53335">
    <property type="entry name" value="S-adenosyl-L-methionine-dependent methyltransferases"/>
    <property type="match status" value="1"/>
</dbReference>
<dbReference type="InterPro" id="IPR016718">
    <property type="entry name" value="rRNA_m1G-MeTrfase_A_prd"/>
</dbReference>
<evidence type="ECO:0000256" key="1">
    <source>
        <dbReference type="PIRSR" id="PIRSR018249-1"/>
    </source>
</evidence>
<dbReference type="Gene3D" id="3.40.50.150">
    <property type="entry name" value="Vaccinia Virus protein VP39"/>
    <property type="match status" value="1"/>
</dbReference>
<evidence type="ECO:0000256" key="2">
    <source>
        <dbReference type="PIRSR" id="PIRSR018249-2"/>
    </source>
</evidence>
<dbReference type="GO" id="GO:0008757">
    <property type="term" value="F:S-adenosylmethionine-dependent methyltransferase activity"/>
    <property type="evidence" value="ECO:0007669"/>
    <property type="project" value="InterPro"/>
</dbReference>
<feature type="binding site" evidence="1">
    <location>
        <position position="22"/>
    </location>
    <ligand>
        <name>Zn(2+)</name>
        <dbReference type="ChEBI" id="CHEBI:29105"/>
    </ligand>
</feature>
<dbReference type="InterPro" id="IPR029063">
    <property type="entry name" value="SAM-dependent_MTases_sf"/>
</dbReference>
<name>A0A2N0WK07_9GAMM</name>
<gene>
    <name evidence="5" type="ORF">CW311_01415</name>
</gene>
<keyword evidence="5" id="KW-0808">Transferase</keyword>
<reference evidence="5 6" key="1">
    <citation type="submission" date="2017-12" db="EMBL/GenBank/DDBJ databases">
        <title>Draft Genome sequences of multiple microbial strains isolated from spacecraft associated surfaces.</title>
        <authorList>
            <person name="Seuylemezian A."/>
            <person name="Vaishampayan P."/>
            <person name="Venkateswaran K."/>
        </authorList>
    </citation>
    <scope>NUCLEOTIDE SEQUENCE [LARGE SCALE GENOMIC DNA]</scope>
    <source>
        <strain evidence="5 6">2P01AA</strain>
    </source>
</reference>
<evidence type="ECO:0000259" key="3">
    <source>
        <dbReference type="Pfam" id="PF08241"/>
    </source>
</evidence>
<keyword evidence="1" id="KW-0479">Metal-binding</keyword>
<accession>A0A2N0WK07</accession>
<keyword evidence="5" id="KW-0489">Methyltransferase</keyword>
<feature type="domain" description="Methyltransferase type 11" evidence="3">
    <location>
        <begin position="88"/>
        <end position="172"/>
    </location>
</feature>
<keyword evidence="2" id="KW-0949">S-adenosyl-L-methionine</keyword>
<feature type="binding site" evidence="2">
    <location>
        <position position="179"/>
    </location>
    <ligand>
        <name>S-adenosyl-L-methionine</name>
        <dbReference type="ChEBI" id="CHEBI:59789"/>
    </ligand>
</feature>
<dbReference type="Pfam" id="PF21302">
    <property type="entry name" value="Zn_ribbon_RlmA"/>
    <property type="match status" value="1"/>
</dbReference>
<comment type="caution">
    <text evidence="5">The sequence shown here is derived from an EMBL/GenBank/DDBJ whole genome shotgun (WGS) entry which is preliminary data.</text>
</comment>
<dbReference type="RefSeq" id="WP_101235415.1">
    <property type="nucleotide sequence ID" value="NZ_PISJ01000002.1"/>
</dbReference>
<dbReference type="Proteomes" id="UP000233553">
    <property type="component" value="Unassembled WGS sequence"/>
</dbReference>
<feature type="domain" description="23S rRNA (guanine(745)-N(1))-methyltransferase N-terminal" evidence="4">
    <location>
        <begin position="5"/>
        <end position="47"/>
    </location>
</feature>
<dbReference type="InterPro" id="IPR013216">
    <property type="entry name" value="Methyltransf_11"/>
</dbReference>
<dbReference type="PANTHER" id="PTHR43460:SF1">
    <property type="entry name" value="METHYLTRANSFERASE TYPE 11 DOMAIN-CONTAINING PROTEIN"/>
    <property type="match status" value="1"/>
</dbReference>
<evidence type="ECO:0000259" key="4">
    <source>
        <dbReference type="Pfam" id="PF21302"/>
    </source>
</evidence>
<dbReference type="GO" id="GO:0032259">
    <property type="term" value="P:methylation"/>
    <property type="evidence" value="ECO:0007669"/>
    <property type="project" value="UniProtKB-KW"/>
</dbReference>
<dbReference type="AlphaFoldDB" id="A0A2N0WK07"/>